<evidence type="ECO:0000259" key="2">
    <source>
        <dbReference type="Pfam" id="PF02481"/>
    </source>
</evidence>
<dbReference type="SUPFAM" id="SSF47781">
    <property type="entry name" value="RuvA domain 2-like"/>
    <property type="match status" value="1"/>
</dbReference>
<reference evidence="5" key="1">
    <citation type="submission" date="2018-08" db="EMBL/GenBank/DDBJ databases">
        <authorList>
            <person name="Liu Z.-W."/>
            <person name="Du Z.-J."/>
        </authorList>
    </citation>
    <scope>NUCLEOTIDE SEQUENCE [LARGE SCALE GENOMIC DNA]</scope>
    <source>
        <strain evidence="5">H4X</strain>
    </source>
</reference>
<dbReference type="SUPFAM" id="SSF102405">
    <property type="entry name" value="MCP/YpsA-like"/>
    <property type="match status" value="1"/>
</dbReference>
<dbReference type="AlphaFoldDB" id="A0A3D8LBS0"/>
<gene>
    <name evidence="4" type="primary">dprA</name>
    <name evidence="4" type="ORF">DXT99_12305</name>
</gene>
<dbReference type="Pfam" id="PF02481">
    <property type="entry name" value="DNA_processg_A"/>
    <property type="match status" value="1"/>
</dbReference>
<evidence type="ECO:0000259" key="3">
    <source>
        <dbReference type="Pfam" id="PF17782"/>
    </source>
</evidence>
<feature type="domain" description="DprA winged helix" evidence="3">
    <location>
        <begin position="316"/>
        <end position="368"/>
    </location>
</feature>
<comment type="similarity">
    <text evidence="1">Belongs to the DprA/Smf family.</text>
</comment>
<dbReference type="Gene3D" id="1.10.10.10">
    <property type="entry name" value="Winged helix-like DNA-binding domain superfamily/Winged helix DNA-binding domain"/>
    <property type="match status" value="1"/>
</dbReference>
<dbReference type="InterPro" id="IPR057666">
    <property type="entry name" value="DrpA_SLOG"/>
</dbReference>
<dbReference type="GO" id="GO:0009294">
    <property type="term" value="P:DNA-mediated transformation"/>
    <property type="evidence" value="ECO:0007669"/>
    <property type="project" value="InterPro"/>
</dbReference>
<comment type="caution">
    <text evidence="4">The sequence shown here is derived from an EMBL/GenBank/DDBJ whole genome shotgun (WGS) entry which is preliminary data.</text>
</comment>
<proteinExistence type="inferred from homology"/>
<dbReference type="EMBL" id="QRGR01000012">
    <property type="protein sequence ID" value="RDV14881.1"/>
    <property type="molecule type" value="Genomic_DNA"/>
</dbReference>
<evidence type="ECO:0000256" key="1">
    <source>
        <dbReference type="ARBA" id="ARBA00006525"/>
    </source>
</evidence>
<dbReference type="OrthoDB" id="9785707at2"/>
<sequence length="374" mass="40749">MVDEQNIYEVALTKLPGVGSQLIRVLVSYCGSPRGVFEATPGKLLKIPGLGNTRVRGLLDGAKGALLEAEQILKQAEELDVQPLFYTSAKYPDRLKQIADAPVLLYYRGNANLNQKRIISIVGTRQVTSYGQTVTERIVDELKQFSVMVVSGLAYGVDIIAHRAALQAGIPTIGVMASGLDIVYPAAHRKYAERMLTQGGLLTENVFGTKPDAPRFPARNRIIAGMSDCTIVIEAALKSGTLITADIAHSYDKEVLAVPGNITSPVSEGTNYLIKSHKAAAYTTAQDLVELLNWDLEDEAAARAKTNSPSFDASEFNPDELKVLQVLQQSKEEQMDNLSWKAQVPVSLLASVLLNLEFRGIVRALPGKRFRLLT</sequence>
<dbReference type="Pfam" id="PF17782">
    <property type="entry name" value="WHD_DprA"/>
    <property type="match status" value="1"/>
</dbReference>
<keyword evidence="5" id="KW-1185">Reference proteome</keyword>
<dbReference type="Pfam" id="PF14520">
    <property type="entry name" value="HHH_5"/>
    <property type="match status" value="1"/>
</dbReference>
<protein>
    <submittedName>
        <fullName evidence="4">DNA-protecting protein DprA</fullName>
    </submittedName>
</protein>
<organism evidence="4 5">
    <name type="scientific">Pontibacter diazotrophicus</name>
    <dbReference type="NCBI Taxonomy" id="1400979"/>
    <lineage>
        <taxon>Bacteria</taxon>
        <taxon>Pseudomonadati</taxon>
        <taxon>Bacteroidota</taxon>
        <taxon>Cytophagia</taxon>
        <taxon>Cytophagales</taxon>
        <taxon>Hymenobacteraceae</taxon>
        <taxon>Pontibacter</taxon>
    </lineage>
</organism>
<dbReference type="InterPro" id="IPR041614">
    <property type="entry name" value="DprA_WH"/>
</dbReference>
<feature type="domain" description="Smf/DprA SLOG" evidence="2">
    <location>
        <begin position="84"/>
        <end position="292"/>
    </location>
</feature>
<dbReference type="Proteomes" id="UP000256708">
    <property type="component" value="Unassembled WGS sequence"/>
</dbReference>
<accession>A0A3D8LBS0</accession>
<evidence type="ECO:0000313" key="4">
    <source>
        <dbReference type="EMBL" id="RDV14881.1"/>
    </source>
</evidence>
<evidence type="ECO:0000313" key="5">
    <source>
        <dbReference type="Proteomes" id="UP000256708"/>
    </source>
</evidence>
<dbReference type="Gene3D" id="3.40.50.450">
    <property type="match status" value="1"/>
</dbReference>
<name>A0A3D8LBS0_9BACT</name>
<dbReference type="InterPro" id="IPR003488">
    <property type="entry name" value="DprA"/>
</dbReference>
<dbReference type="PANTHER" id="PTHR43022">
    <property type="entry name" value="PROTEIN SMF"/>
    <property type="match status" value="1"/>
</dbReference>
<dbReference type="PANTHER" id="PTHR43022:SF1">
    <property type="entry name" value="PROTEIN SMF"/>
    <property type="match status" value="1"/>
</dbReference>
<dbReference type="InterPro" id="IPR036388">
    <property type="entry name" value="WH-like_DNA-bd_sf"/>
</dbReference>
<dbReference type="NCBIfam" id="TIGR00732">
    <property type="entry name" value="dprA"/>
    <property type="match status" value="1"/>
</dbReference>
<dbReference type="InterPro" id="IPR010994">
    <property type="entry name" value="RuvA_2-like"/>
</dbReference>